<name>A0A106BQZ0_THIDE</name>
<comment type="caution">
    <text evidence="10">The sequence shown here is derived from an EMBL/GenBank/DDBJ whole genome shotgun (WGS) entry which is preliminary data.</text>
</comment>
<dbReference type="NCBIfam" id="TIGR03109">
    <property type="entry name" value="exosort_XrtA"/>
    <property type="match status" value="1"/>
</dbReference>
<dbReference type="InterPro" id="IPR014263">
    <property type="entry name" value="Methanolan_biosynth_EpsI"/>
</dbReference>
<dbReference type="GO" id="GO:0008233">
    <property type="term" value="F:peptidase activity"/>
    <property type="evidence" value="ECO:0007669"/>
    <property type="project" value="UniProtKB-KW"/>
</dbReference>
<comment type="subcellular location">
    <subcellularLocation>
        <location evidence="1">Cell membrane</location>
        <topology evidence="1">Multi-pass membrane protein</topology>
    </subcellularLocation>
</comment>
<dbReference type="AlphaFoldDB" id="A0A106BQZ0"/>
<dbReference type="InterPro" id="IPR017540">
    <property type="entry name" value="Exosortase-1"/>
</dbReference>
<protein>
    <recommendedName>
        <fullName evidence="9">Methanolan biosynthesis EpsI domain-containing protein</fullName>
    </recommendedName>
</protein>
<keyword evidence="3" id="KW-0645">Protease</keyword>
<evidence type="ECO:0000256" key="7">
    <source>
        <dbReference type="ARBA" id="ARBA00023136"/>
    </source>
</evidence>
<accession>A0A106BQZ0</accession>
<reference evidence="10 11" key="1">
    <citation type="journal article" date="2015" name="Appl. Environ. Microbiol.">
        <title>Aerobic and Anaerobic Thiosulfate Oxidation by a Cold-Adapted, Subglacial Chemoautotroph.</title>
        <authorList>
            <person name="Harrold Z.R."/>
            <person name="Skidmore M.L."/>
            <person name="Hamilton T.L."/>
            <person name="Desch L."/>
            <person name="Amada K."/>
            <person name="van Gelder W."/>
            <person name="Glover K."/>
            <person name="Roden E.E."/>
            <person name="Boyd E.S."/>
        </authorList>
    </citation>
    <scope>NUCLEOTIDE SEQUENCE [LARGE SCALE GENOMIC DNA]</scope>
    <source>
        <strain evidence="10 11">RG</strain>
    </source>
</reference>
<feature type="domain" description="Methanolan biosynthesis EpsI" evidence="9">
    <location>
        <begin position="315"/>
        <end position="511"/>
    </location>
</feature>
<sequence length="520" mass="57621">MSALPDALPAVPPRSNWLLSGALTLGVLLILAGVFWPTVYSMVEIWERSETFTHGYLIFPISAWLLWRQRHELAQVRPRPDLRGLILLAAAGAGWLLADAGSVNVVAQYAFIAMLIAAVWTLLGWTFVWAAFFPLMFLFFAVPVGEFLIQPLMGVTADFTVAMLQFTGIPVYREGMFFSIPSGDWSVVEGCSGLRYLIASVTLGVLYAYLTYRSWKRRLLFSIAAIIVPIFANSGRAYMIVMIAHLSDMQLALGVDHYIYGWVFFGLVMLLLFWIGSFWREDDQPEPSQSEPGVAPPAAAPAGRAARPRLQVAIIVLLVAGLWPAYASWLTARPLPAMPALQVESQGGWQAGETFTSWTPHWVGANRQLRQSYAQAGRNVLLELNYYVTQRQGAELINSQNFMIRQKDPAWSNVGETRVTVEIGGVSRQVRQAKLRGSDGQRLLVWQWNLINQHPTVNDHAAKLILALDRVRLQRDDGLSVLIATPYDAAEHATAVATLARFAADMAPAIGRALDQVDGQ</sequence>
<gene>
    <name evidence="10" type="ORF">ABW22_06320</name>
</gene>
<evidence type="ECO:0000256" key="6">
    <source>
        <dbReference type="ARBA" id="ARBA00022989"/>
    </source>
</evidence>
<evidence type="ECO:0000259" key="9">
    <source>
        <dbReference type="Pfam" id="PF11984"/>
    </source>
</evidence>
<dbReference type="NCBIfam" id="TIGR02914">
    <property type="entry name" value="EpsI_fam"/>
    <property type="match status" value="1"/>
</dbReference>
<feature type="transmembrane region" description="Helical" evidence="8">
    <location>
        <begin position="258"/>
        <end position="279"/>
    </location>
</feature>
<dbReference type="RefSeq" id="WP_059753406.1">
    <property type="nucleotide sequence ID" value="NZ_LDUG01000018.1"/>
</dbReference>
<dbReference type="GO" id="GO:0005886">
    <property type="term" value="C:plasma membrane"/>
    <property type="evidence" value="ECO:0007669"/>
    <property type="project" value="UniProtKB-SubCell"/>
</dbReference>
<feature type="transmembrane region" description="Helical" evidence="8">
    <location>
        <begin position="219"/>
        <end position="246"/>
    </location>
</feature>
<dbReference type="OrthoDB" id="9797363at2"/>
<keyword evidence="5" id="KW-0378">Hydrolase</keyword>
<keyword evidence="11" id="KW-1185">Reference proteome</keyword>
<dbReference type="NCBIfam" id="TIGR02602">
    <property type="entry name" value="8TM_EpsH"/>
    <property type="match status" value="1"/>
</dbReference>
<evidence type="ECO:0000256" key="3">
    <source>
        <dbReference type="ARBA" id="ARBA00022670"/>
    </source>
</evidence>
<dbReference type="GO" id="GO:0006508">
    <property type="term" value="P:proteolysis"/>
    <property type="evidence" value="ECO:0007669"/>
    <property type="project" value="UniProtKB-KW"/>
</dbReference>
<dbReference type="InterPro" id="IPR019127">
    <property type="entry name" value="Exosortase"/>
</dbReference>
<proteinExistence type="predicted"/>
<keyword evidence="6 8" id="KW-1133">Transmembrane helix</keyword>
<evidence type="ECO:0000256" key="8">
    <source>
        <dbReference type="SAM" id="Phobius"/>
    </source>
</evidence>
<dbReference type="Pfam" id="PF09721">
    <property type="entry name" value="Exosortase_EpsH"/>
    <property type="match status" value="1"/>
</dbReference>
<keyword evidence="7 8" id="KW-0472">Membrane</keyword>
<evidence type="ECO:0000313" key="10">
    <source>
        <dbReference type="EMBL" id="KVW97020.1"/>
    </source>
</evidence>
<dbReference type="InterPro" id="IPR026392">
    <property type="entry name" value="Exo/Archaeosortase_dom"/>
</dbReference>
<feature type="transmembrane region" description="Helical" evidence="8">
    <location>
        <begin position="80"/>
        <end position="98"/>
    </location>
</feature>
<dbReference type="STRING" id="1123392.GCA_000376425_00830"/>
<dbReference type="Proteomes" id="UP000064243">
    <property type="component" value="Unassembled WGS sequence"/>
</dbReference>
<dbReference type="EMBL" id="LDUG01000018">
    <property type="protein sequence ID" value="KVW97020.1"/>
    <property type="molecule type" value="Genomic_DNA"/>
</dbReference>
<keyword evidence="2" id="KW-1003">Cell membrane</keyword>
<feature type="transmembrane region" description="Helical" evidence="8">
    <location>
        <begin position="110"/>
        <end position="140"/>
    </location>
</feature>
<keyword evidence="4 8" id="KW-0812">Transmembrane</keyword>
<feature type="transmembrane region" description="Helical" evidence="8">
    <location>
        <begin position="17"/>
        <end position="39"/>
    </location>
</feature>
<evidence type="ECO:0000256" key="5">
    <source>
        <dbReference type="ARBA" id="ARBA00022801"/>
    </source>
</evidence>
<dbReference type="PATRIC" id="fig|36861.3.peg.730"/>
<organism evidence="10 11">
    <name type="scientific">Thiobacillus denitrificans</name>
    <dbReference type="NCBI Taxonomy" id="36861"/>
    <lineage>
        <taxon>Bacteria</taxon>
        <taxon>Pseudomonadati</taxon>
        <taxon>Pseudomonadota</taxon>
        <taxon>Betaproteobacteria</taxon>
        <taxon>Nitrosomonadales</taxon>
        <taxon>Thiobacillaceae</taxon>
        <taxon>Thiobacillus</taxon>
    </lineage>
</organism>
<evidence type="ECO:0000313" key="11">
    <source>
        <dbReference type="Proteomes" id="UP000064243"/>
    </source>
</evidence>
<dbReference type="NCBIfam" id="TIGR04178">
    <property type="entry name" value="exo_archaeo"/>
    <property type="match status" value="1"/>
</dbReference>
<feature type="transmembrane region" description="Helical" evidence="8">
    <location>
        <begin position="193"/>
        <end position="212"/>
    </location>
</feature>
<evidence type="ECO:0000256" key="2">
    <source>
        <dbReference type="ARBA" id="ARBA00022475"/>
    </source>
</evidence>
<feature type="transmembrane region" description="Helical" evidence="8">
    <location>
        <begin position="312"/>
        <end position="332"/>
    </location>
</feature>
<evidence type="ECO:0000256" key="1">
    <source>
        <dbReference type="ARBA" id="ARBA00004651"/>
    </source>
</evidence>
<dbReference type="Pfam" id="PF11984">
    <property type="entry name" value="DUF3485"/>
    <property type="match status" value="1"/>
</dbReference>
<evidence type="ECO:0000256" key="4">
    <source>
        <dbReference type="ARBA" id="ARBA00022692"/>
    </source>
</evidence>
<dbReference type="InterPro" id="IPR013426">
    <property type="entry name" value="EpsH-like"/>
</dbReference>